<keyword evidence="1" id="KW-0472">Membrane</keyword>
<accession>Q847Q6</accession>
<evidence type="ECO:0000256" key="1">
    <source>
        <dbReference type="SAM" id="Phobius"/>
    </source>
</evidence>
<proteinExistence type="predicted"/>
<name>Q847Q6_ASTYP</name>
<sequence length="49" mass="5804">MMIYRVSHRAVYPRLPTKYYAFLLACCLTSYNINLIINYLNANIINVYV</sequence>
<keyword evidence="1" id="KW-0812">Transmembrane</keyword>
<protein>
    <submittedName>
        <fullName evidence="2">Uncharacterized protein</fullName>
    </submittedName>
</protein>
<feature type="transmembrane region" description="Helical" evidence="1">
    <location>
        <begin position="20"/>
        <end position="40"/>
    </location>
</feature>
<evidence type="ECO:0000313" key="2">
    <source>
        <dbReference type="EMBL" id="AAO61980.1"/>
    </source>
</evidence>
<reference evidence="2" key="1">
    <citation type="journal article" date="2003" name="J. Bacteriol.">
        <title>Identification and characterization of phytoplasmal genes, employing a novel method of isolating phytoplasmal genomic DNA.</title>
        <authorList>
            <person name="Melamed S."/>
            <person name="Tanne E."/>
            <person name="Ben-Haim R."/>
            <person name="Edelbaum O."/>
            <person name="Yogev D."/>
            <person name="Sela I."/>
        </authorList>
    </citation>
    <scope>NUCLEOTIDE SEQUENCE</scope>
</reference>
<keyword evidence="1" id="KW-1133">Transmembrane helix</keyword>
<organism evidence="2">
    <name type="scientific">Aster yellows phytoplasma</name>
    <dbReference type="NCBI Taxonomy" id="35779"/>
    <lineage>
        <taxon>Bacteria</taxon>
        <taxon>Bacillati</taxon>
        <taxon>Mycoplasmatota</taxon>
        <taxon>Mollicutes</taxon>
        <taxon>Acholeplasmatales</taxon>
        <taxon>Acholeplasmataceae</taxon>
        <taxon>Candidatus Phytoplasma</taxon>
        <taxon>16SrI (Aster yellows group)</taxon>
    </lineage>
</organism>
<dbReference type="EMBL" id="AY191290">
    <property type="protein sequence ID" value="AAO61980.1"/>
    <property type="molecule type" value="Genomic_DNA"/>
</dbReference>
<dbReference type="AlphaFoldDB" id="Q847Q6"/>